<dbReference type="GO" id="GO:0009055">
    <property type="term" value="F:electron transfer activity"/>
    <property type="evidence" value="ECO:0007669"/>
    <property type="project" value="InterPro"/>
</dbReference>
<dbReference type="OrthoDB" id="9805202at2"/>
<dbReference type="PANTHER" id="PTHR30600">
    <property type="entry name" value="CYTOCHROME C PEROXIDASE-RELATED"/>
    <property type="match status" value="1"/>
</dbReference>
<evidence type="ECO:0000313" key="11">
    <source>
        <dbReference type="Proteomes" id="UP000003789"/>
    </source>
</evidence>
<dbReference type="PROSITE" id="PS51007">
    <property type="entry name" value="CYTC"/>
    <property type="match status" value="1"/>
</dbReference>
<reference evidence="10 11" key="1">
    <citation type="submission" date="2006-03" db="EMBL/GenBank/DDBJ databases">
        <authorList>
            <person name="Bartlett D.H."/>
            <person name="Valle G."/>
            <person name="Lauro F.M."/>
            <person name="Vezzi A."/>
            <person name="Simonato F."/>
            <person name="Eloe E."/>
            <person name="Vitulo N."/>
            <person name="Stratton T.K."/>
            <person name="D'angelo M."/>
            <person name="Ferriera S."/>
            <person name="Johnson J."/>
            <person name="Kravitz S."/>
            <person name="Beeson K."/>
            <person name="Sutton G."/>
            <person name="Rogers Y."/>
            <person name="Friedman R."/>
            <person name="Frazier M."/>
            <person name="Venter J.C."/>
        </authorList>
    </citation>
    <scope>NUCLEOTIDE SEQUENCE [LARGE SCALE GENOMIC DNA]</scope>
    <source>
        <strain evidence="10 11">3TCK</strain>
    </source>
</reference>
<keyword evidence="4 8" id="KW-0732">Signal</keyword>
<evidence type="ECO:0000256" key="5">
    <source>
        <dbReference type="ARBA" id="ARBA00023002"/>
    </source>
</evidence>
<feature type="domain" description="Cytochrome c" evidence="9">
    <location>
        <begin position="186"/>
        <end position="334"/>
    </location>
</feature>
<comment type="subcellular location">
    <subcellularLocation>
        <location evidence="1">Cell envelope</location>
    </subcellularLocation>
</comment>
<dbReference type="Gene3D" id="1.10.760.10">
    <property type="entry name" value="Cytochrome c-like domain"/>
    <property type="match status" value="2"/>
</dbReference>
<dbReference type="PANTHER" id="PTHR30600:SF10">
    <property type="entry name" value="BLL6722 PROTEIN"/>
    <property type="match status" value="1"/>
</dbReference>
<evidence type="ECO:0000259" key="9">
    <source>
        <dbReference type="PROSITE" id="PS51007"/>
    </source>
</evidence>
<dbReference type="GO" id="GO:0030313">
    <property type="term" value="C:cell envelope"/>
    <property type="evidence" value="ECO:0007669"/>
    <property type="project" value="UniProtKB-SubCell"/>
</dbReference>
<keyword evidence="2 7" id="KW-0349">Heme</keyword>
<keyword evidence="6 7" id="KW-0408">Iron</keyword>
<keyword evidence="5" id="KW-0560">Oxidoreductase</keyword>
<dbReference type="GO" id="GO:0046872">
    <property type="term" value="F:metal ion binding"/>
    <property type="evidence" value="ECO:0007669"/>
    <property type="project" value="UniProtKB-KW"/>
</dbReference>
<keyword evidence="10" id="KW-0575">Peroxidase</keyword>
<keyword evidence="3 7" id="KW-0479">Metal-binding</keyword>
<evidence type="ECO:0000256" key="2">
    <source>
        <dbReference type="ARBA" id="ARBA00022617"/>
    </source>
</evidence>
<dbReference type="RefSeq" id="WP_006230077.1">
    <property type="nucleotide sequence ID" value="NZ_CH724134.1"/>
</dbReference>
<dbReference type="SUPFAM" id="SSF46626">
    <property type="entry name" value="Cytochrome c"/>
    <property type="match status" value="2"/>
</dbReference>
<dbReference type="GO" id="GO:0020037">
    <property type="term" value="F:heme binding"/>
    <property type="evidence" value="ECO:0007669"/>
    <property type="project" value="InterPro"/>
</dbReference>
<name>Q1YWH3_9GAMM</name>
<evidence type="ECO:0000256" key="4">
    <source>
        <dbReference type="ARBA" id="ARBA00022729"/>
    </source>
</evidence>
<evidence type="ECO:0000256" key="7">
    <source>
        <dbReference type="PROSITE-ProRule" id="PRU00433"/>
    </source>
</evidence>
<dbReference type="Proteomes" id="UP000003789">
    <property type="component" value="Unassembled WGS sequence"/>
</dbReference>
<gene>
    <name evidence="10" type="ORF">P3TCK_10268</name>
</gene>
<dbReference type="InterPro" id="IPR051395">
    <property type="entry name" value="Cytochrome_c_Peroxidase/MauG"/>
</dbReference>
<evidence type="ECO:0000256" key="3">
    <source>
        <dbReference type="ARBA" id="ARBA00022723"/>
    </source>
</evidence>
<dbReference type="InterPro" id="IPR036909">
    <property type="entry name" value="Cyt_c-like_dom_sf"/>
</dbReference>
<evidence type="ECO:0000256" key="6">
    <source>
        <dbReference type="ARBA" id="ARBA00023004"/>
    </source>
</evidence>
<dbReference type="Pfam" id="PF03150">
    <property type="entry name" value="CCP_MauG"/>
    <property type="match status" value="1"/>
</dbReference>
<accession>Q1YWH3</accession>
<feature type="chain" id="PRO_5004198295" evidence="8">
    <location>
        <begin position="26"/>
        <end position="385"/>
    </location>
</feature>
<proteinExistence type="predicted"/>
<sequence>MKIVKNRRLVSLSIIVFYISTPAYAEQLTSQVELGRYLFNDVRLSKFGNRSCGLCHSSDHGWTNTFSRTIDINDRVSTLNTPSLLNVGKYPLYMQRSIGLNDLEETIMLPLFSQQPKEMGMTETLLLERLNKSKEIYGPLFEQSFGNEKVTTGRVLTALSAYVNTIQSTDTAYQRYRDGDLQALDAQQKKGMRLFNSERLKCSQCHGGELLNQPTGGEPFANTGLYGLPISEEEYSYPRKETGLEKFTGNKSDNGKFRIPSLINVTNTGPWGHDGSFRHLGTVIDTYSAGGRQTTFGPNTGDGRLHPNKDQRIQGFSMTAEQKQQLLSFLSALAVPETAFSSGHQSPFCSLIPLKNKPDAKGCLPPFFYKKPNASMALSNEGIEQ</sequence>
<dbReference type="GO" id="GO:0004130">
    <property type="term" value="F:cytochrome-c peroxidase activity"/>
    <property type="evidence" value="ECO:0007669"/>
    <property type="project" value="TreeGrafter"/>
</dbReference>
<protein>
    <submittedName>
        <fullName evidence="10">Di-haem cytochrome c peroxidase</fullName>
    </submittedName>
</protein>
<organism evidence="10 11">
    <name type="scientific">Photobacterium profundum 3TCK</name>
    <dbReference type="NCBI Taxonomy" id="314280"/>
    <lineage>
        <taxon>Bacteria</taxon>
        <taxon>Pseudomonadati</taxon>
        <taxon>Pseudomonadota</taxon>
        <taxon>Gammaproteobacteria</taxon>
        <taxon>Vibrionales</taxon>
        <taxon>Vibrionaceae</taxon>
        <taxon>Photobacterium</taxon>
    </lineage>
</organism>
<evidence type="ECO:0000256" key="1">
    <source>
        <dbReference type="ARBA" id="ARBA00004196"/>
    </source>
</evidence>
<dbReference type="EMBL" id="AAPH01000052">
    <property type="protein sequence ID" value="EAS40629.1"/>
    <property type="molecule type" value="Genomic_DNA"/>
</dbReference>
<dbReference type="InterPro" id="IPR009056">
    <property type="entry name" value="Cyt_c-like_dom"/>
</dbReference>
<dbReference type="InterPro" id="IPR004852">
    <property type="entry name" value="Di-haem_cyt_c_peroxidsae"/>
</dbReference>
<evidence type="ECO:0000256" key="8">
    <source>
        <dbReference type="SAM" id="SignalP"/>
    </source>
</evidence>
<evidence type="ECO:0000313" key="10">
    <source>
        <dbReference type="EMBL" id="EAS40629.1"/>
    </source>
</evidence>
<comment type="caution">
    <text evidence="10">The sequence shown here is derived from an EMBL/GenBank/DDBJ whole genome shotgun (WGS) entry which is preliminary data.</text>
</comment>
<dbReference type="HOGENOM" id="CLU_034652_3_1_6"/>
<dbReference type="AlphaFoldDB" id="Q1YWH3"/>
<feature type="signal peptide" evidence="8">
    <location>
        <begin position="1"/>
        <end position="25"/>
    </location>
</feature>